<name>A0AAU7YJI5_9RICK</name>
<reference evidence="1" key="1">
    <citation type="submission" date="2024-06" db="EMBL/GenBank/DDBJ databases">
        <title>Genome assembly of the Oeneis chryxus ivallda.</title>
        <authorList>
            <person name="MacDonald Z."/>
            <person name="Shaffer H.B."/>
            <person name="Gillespie T."/>
            <person name="Marimuthu M.P.A."/>
            <person name="Nguyen O."/>
            <person name="Fairbairn C.W."/>
            <person name="Seligmann W.E."/>
            <person name="Escalona M."/>
            <person name="Miller C."/>
            <person name="Toffelmier E."/>
        </authorList>
    </citation>
    <scope>NUCLEOTIDE SEQUENCE</scope>
    <source>
        <strain evidence="1">CCGP_102_HBS-TG_Oc004</strain>
    </source>
</reference>
<proteinExistence type="predicted"/>
<organism evidence="1">
    <name type="scientific">Wolbachia endosymbiont of Oeneis ivallda</name>
    <dbReference type="NCBI Taxonomy" id="3171168"/>
    <lineage>
        <taxon>Bacteria</taxon>
        <taxon>Pseudomonadati</taxon>
        <taxon>Pseudomonadota</taxon>
        <taxon>Alphaproteobacteria</taxon>
        <taxon>Rickettsiales</taxon>
        <taxon>Anaplasmataceae</taxon>
        <taxon>Wolbachieae</taxon>
        <taxon>Wolbachia</taxon>
    </lineage>
</organism>
<accession>A0AAU7YJI5</accession>
<dbReference type="AlphaFoldDB" id="A0AAU7YJI5"/>
<sequence>MNSERLKKIKQKIQTHKELYSLFIDSKEIELFNDCISNIKRDEISSEESSLLKDIYESLSSMFTNIVSNWNVNKDSLNAQKLLYIIKT</sequence>
<dbReference type="EMBL" id="CP158587">
    <property type="protein sequence ID" value="XCA33955.1"/>
    <property type="molecule type" value="Genomic_DNA"/>
</dbReference>
<protein>
    <submittedName>
        <fullName evidence="1">Uncharacterized protein</fullName>
    </submittedName>
</protein>
<gene>
    <name evidence="1" type="ORF">ABS861_00620</name>
</gene>
<evidence type="ECO:0000313" key="1">
    <source>
        <dbReference type="EMBL" id="XCA33955.1"/>
    </source>
</evidence>